<evidence type="ECO:0000259" key="2">
    <source>
        <dbReference type="PROSITE" id="PS51819"/>
    </source>
</evidence>
<dbReference type="InterPro" id="IPR050312">
    <property type="entry name" value="IolE/XylAMocC-like"/>
</dbReference>
<dbReference type="PANTHER" id="PTHR12110:SF21">
    <property type="entry name" value="XYLOSE ISOMERASE-LIKE TIM BARREL DOMAIN-CONTAINING PROTEIN"/>
    <property type="match status" value="1"/>
</dbReference>
<dbReference type="Gene3D" id="3.20.20.150">
    <property type="entry name" value="Divalent-metal-dependent TIM barrel enzymes"/>
    <property type="match status" value="1"/>
</dbReference>
<name>A0ABU7S9I3_9ACTN</name>
<sequence length="647" mass="69708">MTSSRRSAPTPPAGTGPARTLRRAVATVCLSGTLEDKIAAAAAAGFDGIELFENDLVVSAWPPAEVRARCADLGLTIELYQPFRDFEAVPADLLRANLTRAERKFDVMADLGADILLVCSSVAPAAVDDDGLAAEQLRLLADRAAARGIRIAYEALAWGRHVSTWDHAWRIVDRADHPALGVCLDSFHVLSREVDPAGIAEITPGKIFFLQLADAPHLRMDVLQWSRHHRLFPGQGAFDLAGFVRLVLSAGYAGPLSLEVFNDVFRQSDPARTAVDAMRSLVYLEDGLHPTGRSDRQPRRLPVAPGLTGHAFTEFAVDGRSGPLLQDVLRGLGFTHTGQHRSKPVQLWEQGDCRVVLNSAVTRPQASGTAAISAFALTTADPHRGVDRAVALHAPVLPRRRGPAEAELAAVAAPDGTSVFLAEPDDGWRADFLPTGNEVAEGVGLVATDHLGLTQPFDHFDEAGLFYRSVLGLTRLGTEEYAAPFGLMRSRGFADPGRAVRLALTVAVLRRGDWAPSVADPQHVAFGTDDIFGTAAALDRLGAATLRISDNYYADLVARFGLDEETAQRLRRYGVLYDRDPHGGELLHLYTPVYGGRIFFEVLQRRGGYDGFGDANAPVRMAAHRHQRLTEVAAPAGDVPVPVAGAD</sequence>
<accession>A0ABU7S9I3</accession>
<dbReference type="Pfam" id="PF14696">
    <property type="entry name" value="Glyoxalase_5"/>
    <property type="match status" value="1"/>
</dbReference>
<feature type="binding site" evidence="1">
    <location>
        <position position="523"/>
    </location>
    <ligand>
        <name>Mg(2+)</name>
        <dbReference type="ChEBI" id="CHEBI:18420"/>
    </ligand>
</feature>
<feature type="binding site" evidence="1">
    <location>
        <position position="601"/>
    </location>
    <ligand>
        <name>Mg(2+)</name>
        <dbReference type="ChEBI" id="CHEBI:18420"/>
    </ligand>
</feature>
<evidence type="ECO:0000313" key="3">
    <source>
        <dbReference type="EMBL" id="MEE6306604.1"/>
    </source>
</evidence>
<feature type="domain" description="VOC" evidence="2">
    <location>
        <begin position="447"/>
        <end position="592"/>
    </location>
</feature>
<keyword evidence="1" id="KW-0456">Lyase</keyword>
<comment type="catalytic activity">
    <reaction evidence="1">
        <text>3-dehydroshikimate = 3,4-dihydroxybenzoate + H2O</text>
        <dbReference type="Rhea" id="RHEA:24848"/>
        <dbReference type="ChEBI" id="CHEBI:15377"/>
        <dbReference type="ChEBI" id="CHEBI:16630"/>
        <dbReference type="ChEBI" id="CHEBI:36241"/>
        <dbReference type="EC" id="4.2.1.118"/>
    </reaction>
</comment>
<dbReference type="RefSeq" id="WP_331206947.1">
    <property type="nucleotide sequence ID" value="NZ_JAZGQL010000005.1"/>
</dbReference>
<comment type="caution">
    <text evidence="3">The sequence shown here is derived from an EMBL/GenBank/DDBJ whole genome shotgun (WGS) entry which is preliminary data.</text>
</comment>
<keyword evidence="1" id="KW-0479">Metal-binding</keyword>
<comment type="cofactor">
    <cofactor evidence="1">
        <name>a divalent metal cation</name>
        <dbReference type="ChEBI" id="CHEBI:60240"/>
    </cofactor>
</comment>
<protein>
    <recommendedName>
        <fullName evidence="1">3-dehydroshikimate dehydratase</fullName>
        <shortName evidence="1">DSD</shortName>
        <ecNumber evidence="1">4.2.1.118</ecNumber>
    </recommendedName>
</protein>
<feature type="domain" description="VOC" evidence="2">
    <location>
        <begin position="309"/>
        <end position="424"/>
    </location>
</feature>
<dbReference type="Proteomes" id="UP001339911">
    <property type="component" value="Unassembled WGS sequence"/>
</dbReference>
<dbReference type="InterPro" id="IPR043700">
    <property type="entry name" value="DSD"/>
</dbReference>
<dbReference type="HAMAP" id="MF_02238">
    <property type="entry name" value="DSD"/>
    <property type="match status" value="1"/>
</dbReference>
<reference evidence="3 4" key="1">
    <citation type="submission" date="2024-01" db="EMBL/GenBank/DDBJ databases">
        <title>Genome insights into Plantactinospora veratri sp. nov.</title>
        <authorList>
            <person name="Wang L."/>
        </authorList>
    </citation>
    <scope>NUCLEOTIDE SEQUENCE [LARGE SCALE GENOMIC DNA]</scope>
    <source>
        <strain evidence="3 4">NEAU-FHS4</strain>
    </source>
</reference>
<feature type="binding site" evidence="1">
    <location>
        <position position="154"/>
    </location>
    <ligand>
        <name>a divalent metal cation</name>
        <dbReference type="ChEBI" id="CHEBI:60240"/>
        <note>catalytic</note>
    </ligand>
</feature>
<organism evidence="3 4">
    <name type="scientific">Plantactinospora veratri</name>
    <dbReference type="NCBI Taxonomy" id="1436122"/>
    <lineage>
        <taxon>Bacteria</taxon>
        <taxon>Bacillati</taxon>
        <taxon>Actinomycetota</taxon>
        <taxon>Actinomycetes</taxon>
        <taxon>Micromonosporales</taxon>
        <taxon>Micromonosporaceae</taxon>
        <taxon>Plantactinospora</taxon>
    </lineage>
</organism>
<dbReference type="EMBL" id="JAZGQL010000005">
    <property type="protein sequence ID" value="MEE6306604.1"/>
    <property type="molecule type" value="Genomic_DNA"/>
</dbReference>
<evidence type="ECO:0000256" key="1">
    <source>
        <dbReference type="HAMAP-Rule" id="MF_02238"/>
    </source>
</evidence>
<dbReference type="EC" id="4.2.1.118" evidence="1"/>
<comment type="function">
    <text evidence="1">Catalyzes the conversion of 3-dehydroshikimate to protocatechuate (3,4-dihydroxybenzoate), a common intermediate of quinate and shikimate degradation pathways.</text>
</comment>
<comment type="pathway">
    <text evidence="1">Aromatic compound metabolism; 3,4-dihydroxybenzoate biosynthesis.</text>
</comment>
<comment type="similarity">
    <text evidence="1">Belongs to the bacterial two-domain DSD family.</text>
</comment>
<keyword evidence="4" id="KW-1185">Reference proteome</keyword>
<dbReference type="PROSITE" id="PS51819">
    <property type="entry name" value="VOC"/>
    <property type="match status" value="2"/>
</dbReference>
<dbReference type="PANTHER" id="PTHR12110">
    <property type="entry name" value="HYDROXYPYRUVATE ISOMERASE"/>
    <property type="match status" value="1"/>
</dbReference>
<dbReference type="InterPro" id="IPR037523">
    <property type="entry name" value="VOC_core"/>
</dbReference>
<dbReference type="InterPro" id="IPR029068">
    <property type="entry name" value="Glyas_Bleomycin-R_OHBP_Dase"/>
</dbReference>
<feature type="binding site" evidence="1">
    <location>
        <position position="259"/>
    </location>
    <ligand>
        <name>a divalent metal cation</name>
        <dbReference type="ChEBI" id="CHEBI:60240"/>
        <note>catalytic</note>
    </ligand>
</feature>
<dbReference type="Pfam" id="PF01261">
    <property type="entry name" value="AP_endonuc_2"/>
    <property type="match status" value="1"/>
</dbReference>
<dbReference type="Gene3D" id="3.10.180.10">
    <property type="entry name" value="2,3-Dihydroxybiphenyl 1,2-Dioxygenase, domain 1"/>
    <property type="match status" value="2"/>
</dbReference>
<proteinExistence type="inferred from homology"/>
<feature type="binding site" evidence="1">
    <location>
        <position position="211"/>
    </location>
    <ligand>
        <name>a divalent metal cation</name>
        <dbReference type="ChEBI" id="CHEBI:60240"/>
        <note>catalytic</note>
    </ligand>
</feature>
<dbReference type="InterPro" id="IPR013022">
    <property type="entry name" value="Xyl_isomerase-like_TIM-brl"/>
</dbReference>
<feature type="binding site" evidence="1">
    <location>
        <position position="450"/>
    </location>
    <ligand>
        <name>Mg(2+)</name>
        <dbReference type="ChEBI" id="CHEBI:18420"/>
    </ligand>
</feature>
<dbReference type="SUPFAM" id="SSF54593">
    <property type="entry name" value="Glyoxalase/Bleomycin resistance protein/Dihydroxybiphenyl dioxygenase"/>
    <property type="match status" value="1"/>
</dbReference>
<gene>
    <name evidence="3" type="ORF">V1634_07170</name>
</gene>
<feature type="binding site" evidence="1">
    <location>
        <position position="185"/>
    </location>
    <ligand>
        <name>a divalent metal cation</name>
        <dbReference type="ChEBI" id="CHEBI:60240"/>
        <note>catalytic</note>
    </ligand>
</feature>
<dbReference type="SUPFAM" id="SSF51658">
    <property type="entry name" value="Xylose isomerase-like"/>
    <property type="match status" value="1"/>
</dbReference>
<evidence type="ECO:0000313" key="4">
    <source>
        <dbReference type="Proteomes" id="UP001339911"/>
    </source>
</evidence>
<dbReference type="InterPro" id="IPR036237">
    <property type="entry name" value="Xyl_isomerase-like_sf"/>
</dbReference>